<protein>
    <submittedName>
        <fullName evidence="1">Probable carboxyvinyl-carboxyphosphonate phosphorylmutase</fullName>
        <ecNumber evidence="1">2.7.8.23</ecNumber>
    </submittedName>
</protein>
<gene>
    <name evidence="1" type="ORF">MNBD_GAMMA17-339</name>
</gene>
<proteinExistence type="predicted"/>
<keyword evidence="1" id="KW-0808">Transferase</keyword>
<dbReference type="InterPro" id="IPR039556">
    <property type="entry name" value="ICL/PEPM"/>
</dbReference>
<dbReference type="SUPFAM" id="SSF51621">
    <property type="entry name" value="Phosphoenolpyruvate/pyruvate domain"/>
    <property type="match status" value="1"/>
</dbReference>
<evidence type="ECO:0000313" key="1">
    <source>
        <dbReference type="EMBL" id="VAW88594.1"/>
    </source>
</evidence>
<dbReference type="InterPro" id="IPR040442">
    <property type="entry name" value="Pyrv_kinase-like_dom_sf"/>
</dbReference>
<name>A0A3B1A4E0_9ZZZZ</name>
<accession>A0A3B1A4E0</accession>
<dbReference type="EMBL" id="UOFQ01000102">
    <property type="protein sequence ID" value="VAW88594.1"/>
    <property type="molecule type" value="Genomic_DNA"/>
</dbReference>
<dbReference type="CDD" id="cd00377">
    <property type="entry name" value="ICL_PEPM"/>
    <property type="match status" value="1"/>
</dbReference>
<dbReference type="AlphaFoldDB" id="A0A3B1A4E0"/>
<sequence>MSHFKEFSLLHQEKSPLLIGNVWDIQSALMFEKMNFKALGTSSAAIASSLGYEDGEEVSFDELYAVVKSIASKVAIPLTVDIEAGYSRKTSKIIENIVLLSQLGVIGVNLEDSIVEDGNRKLLDSKSFAETVKSIKQYLLENNINVFLNIRTDPYIVGLESPLNESILRAKFYGEAGADGIFVPCILDKNDIKHLVDSVSLPVNVMAMANLPDFSVLEKMGVKRISMGPFVYSKINEKLRDIVGEIQDKQSFNGLFTEV</sequence>
<dbReference type="PANTHER" id="PTHR42905:SF16">
    <property type="entry name" value="CARBOXYPHOSPHONOENOLPYRUVATE PHOSPHONOMUTASE-LIKE PROTEIN (AFU_ORTHOLOGUE AFUA_5G07230)"/>
    <property type="match status" value="1"/>
</dbReference>
<dbReference type="PANTHER" id="PTHR42905">
    <property type="entry name" value="PHOSPHOENOLPYRUVATE CARBOXYLASE"/>
    <property type="match status" value="1"/>
</dbReference>
<dbReference type="EC" id="2.7.8.23" evidence="1"/>
<organism evidence="1">
    <name type="scientific">hydrothermal vent metagenome</name>
    <dbReference type="NCBI Taxonomy" id="652676"/>
    <lineage>
        <taxon>unclassified sequences</taxon>
        <taxon>metagenomes</taxon>
        <taxon>ecological metagenomes</taxon>
    </lineage>
</organism>
<dbReference type="InterPro" id="IPR015813">
    <property type="entry name" value="Pyrv/PenolPyrv_kinase-like_dom"/>
</dbReference>
<dbReference type="Pfam" id="PF13714">
    <property type="entry name" value="PEP_mutase"/>
    <property type="match status" value="1"/>
</dbReference>
<dbReference type="Gene3D" id="3.20.20.60">
    <property type="entry name" value="Phosphoenolpyruvate-binding domains"/>
    <property type="match status" value="1"/>
</dbReference>
<reference evidence="1" key="1">
    <citation type="submission" date="2018-06" db="EMBL/GenBank/DDBJ databases">
        <authorList>
            <person name="Zhirakovskaya E."/>
        </authorList>
    </citation>
    <scope>NUCLEOTIDE SEQUENCE</scope>
</reference>
<dbReference type="GO" id="GO:0008807">
    <property type="term" value="F:carboxyvinyl-carboxyphosphonate phosphorylmutase activity"/>
    <property type="evidence" value="ECO:0007669"/>
    <property type="project" value="UniProtKB-EC"/>
</dbReference>